<evidence type="ECO:0000256" key="1">
    <source>
        <dbReference type="SAM" id="Phobius"/>
    </source>
</evidence>
<feature type="transmembrane region" description="Helical" evidence="1">
    <location>
        <begin position="84"/>
        <end position="101"/>
    </location>
</feature>
<dbReference type="Proteomes" id="UP000281261">
    <property type="component" value="Unassembled WGS sequence"/>
</dbReference>
<evidence type="ECO:0000313" key="2">
    <source>
        <dbReference type="EMBL" id="RLC36160.1"/>
    </source>
</evidence>
<gene>
    <name evidence="2" type="ORF">DRH29_05110</name>
</gene>
<feature type="transmembrane region" description="Helical" evidence="1">
    <location>
        <begin position="54"/>
        <end position="72"/>
    </location>
</feature>
<dbReference type="EMBL" id="QMNG01000079">
    <property type="protein sequence ID" value="RLC36160.1"/>
    <property type="molecule type" value="Genomic_DNA"/>
</dbReference>
<organism evidence="2 3">
    <name type="scientific">candidate division Kazan bacterium</name>
    <dbReference type="NCBI Taxonomy" id="2202143"/>
    <lineage>
        <taxon>Bacteria</taxon>
        <taxon>Bacteria division Kazan-3B-28</taxon>
    </lineage>
</organism>
<reference evidence="2 3" key="1">
    <citation type="submission" date="2018-06" db="EMBL/GenBank/DDBJ databases">
        <title>Extensive metabolic versatility and redundancy in microbially diverse, dynamic hydrothermal sediments.</title>
        <authorList>
            <person name="Dombrowski N."/>
            <person name="Teske A."/>
            <person name="Baker B.J."/>
        </authorList>
    </citation>
    <scope>NUCLEOTIDE SEQUENCE [LARGE SCALE GENOMIC DNA]</scope>
    <source>
        <strain evidence="2">B79_G16</strain>
    </source>
</reference>
<accession>A0A420ZBB5</accession>
<sequence>MDNETLQNLYNNLQKYINKWFYQTLKIWGLGLIIIIIMYILLRKTRFSKIIKGILTSYLAVTFVFLFNYFVYGNSLPTKWQLEGNLLTLGLFMLSYIIVHSKEIYESIRRKG</sequence>
<proteinExistence type="predicted"/>
<dbReference type="AlphaFoldDB" id="A0A420ZBB5"/>
<feature type="transmembrane region" description="Helical" evidence="1">
    <location>
        <begin position="20"/>
        <end position="42"/>
    </location>
</feature>
<keyword evidence="1" id="KW-1133">Transmembrane helix</keyword>
<comment type="caution">
    <text evidence="2">The sequence shown here is derived from an EMBL/GenBank/DDBJ whole genome shotgun (WGS) entry which is preliminary data.</text>
</comment>
<name>A0A420ZBB5_UNCK3</name>
<keyword evidence="1" id="KW-0812">Transmembrane</keyword>
<evidence type="ECO:0000313" key="3">
    <source>
        <dbReference type="Proteomes" id="UP000281261"/>
    </source>
</evidence>
<keyword evidence="1" id="KW-0472">Membrane</keyword>
<protein>
    <submittedName>
        <fullName evidence="2">Uncharacterized protein</fullName>
    </submittedName>
</protein>